<keyword evidence="4 8" id="KW-0812">Transmembrane</keyword>
<protein>
    <submittedName>
        <fullName evidence="13">TonB-dependent receptor</fullName>
    </submittedName>
</protein>
<dbReference type="PANTHER" id="PTHR47234:SF3">
    <property type="entry name" value="SECRETIN_TONB SHORT N-TERMINAL DOMAIN-CONTAINING PROTEIN"/>
    <property type="match status" value="1"/>
</dbReference>
<keyword evidence="6 8" id="KW-0472">Membrane</keyword>
<dbReference type="PANTHER" id="PTHR47234">
    <property type="match status" value="1"/>
</dbReference>
<dbReference type="Gene3D" id="2.40.170.20">
    <property type="entry name" value="TonB-dependent receptor, beta-barrel domain"/>
    <property type="match status" value="1"/>
</dbReference>
<keyword evidence="2 8" id="KW-0813">Transport</keyword>
<gene>
    <name evidence="13" type="ORF">M0G41_10630</name>
</gene>
<evidence type="ECO:0000256" key="1">
    <source>
        <dbReference type="ARBA" id="ARBA00004571"/>
    </source>
</evidence>
<dbReference type="Pfam" id="PF07715">
    <property type="entry name" value="Plug"/>
    <property type="match status" value="1"/>
</dbReference>
<evidence type="ECO:0000256" key="10">
    <source>
        <dbReference type="SAM" id="SignalP"/>
    </source>
</evidence>
<evidence type="ECO:0000256" key="8">
    <source>
        <dbReference type="PROSITE-ProRule" id="PRU01360"/>
    </source>
</evidence>
<comment type="subcellular location">
    <subcellularLocation>
        <location evidence="1 8">Cell outer membrane</location>
        <topology evidence="1 8">Multi-pass membrane protein</topology>
    </subcellularLocation>
</comment>
<organism evidence="13 14">
    <name type="scientific">Pseudomarimonas salicorniae</name>
    <dbReference type="NCBI Taxonomy" id="2933270"/>
    <lineage>
        <taxon>Bacteria</taxon>
        <taxon>Pseudomonadati</taxon>
        <taxon>Pseudomonadota</taxon>
        <taxon>Gammaproteobacteria</taxon>
        <taxon>Lysobacterales</taxon>
        <taxon>Lysobacteraceae</taxon>
        <taxon>Pseudomarimonas</taxon>
    </lineage>
</organism>
<dbReference type="InterPro" id="IPR000531">
    <property type="entry name" value="Beta-barrel_TonB"/>
</dbReference>
<dbReference type="InterPro" id="IPR039426">
    <property type="entry name" value="TonB-dep_rcpt-like"/>
</dbReference>
<dbReference type="Proteomes" id="UP001431449">
    <property type="component" value="Unassembled WGS sequence"/>
</dbReference>
<comment type="caution">
    <text evidence="13">The sequence shown here is derived from an EMBL/GenBank/DDBJ whole genome shotgun (WGS) entry which is preliminary data.</text>
</comment>
<feature type="chain" id="PRO_5045759090" evidence="10">
    <location>
        <begin position="37"/>
        <end position="867"/>
    </location>
</feature>
<keyword evidence="10" id="KW-0732">Signal</keyword>
<keyword evidence="13" id="KW-0675">Receptor</keyword>
<evidence type="ECO:0000256" key="6">
    <source>
        <dbReference type="ARBA" id="ARBA00023136"/>
    </source>
</evidence>
<keyword evidence="14" id="KW-1185">Reference proteome</keyword>
<keyword evidence="7 8" id="KW-0998">Cell outer membrane</keyword>
<evidence type="ECO:0000256" key="7">
    <source>
        <dbReference type="ARBA" id="ARBA00023237"/>
    </source>
</evidence>
<name>A0ABT0GHV0_9GAMM</name>
<dbReference type="Gene3D" id="2.170.130.10">
    <property type="entry name" value="TonB-dependent receptor, plug domain"/>
    <property type="match status" value="1"/>
</dbReference>
<dbReference type="PROSITE" id="PS52016">
    <property type="entry name" value="TONB_DEPENDENT_REC_3"/>
    <property type="match status" value="1"/>
</dbReference>
<comment type="similarity">
    <text evidence="8 9">Belongs to the TonB-dependent receptor family.</text>
</comment>
<dbReference type="RefSeq" id="WP_248209153.1">
    <property type="nucleotide sequence ID" value="NZ_JALNMH010000008.1"/>
</dbReference>
<dbReference type="InterPro" id="IPR037066">
    <property type="entry name" value="Plug_dom_sf"/>
</dbReference>
<sequence>MKIHPGTPGVPKALTRCVRWALYGMASMALATPLLAQDENSEEPDRDEATTLEVVSALGSRGQPRSEQYSAVPIDIISVGEFRNQGATDVLDQLRVLVPSYQVSIVPIDDAATLVRPANLRGLPPDSTLVLVNGKRRHRSAVITFLGHGLSDGSQGPDVSVIPSLALEQVEVLRDGAAAQYGSDAIAGVINFTLKKRTEGGTFEAFWGEHYEGDGDTLQYAAQIGSHLTENGYATFTAEWKEADPTSRSVQRGDAAAVAASGNPFVNNPAQIWGSPEVNRDFKFVANLGLLGENVEYYLFGNAASRDVDGGFYYRNPTSRSGVYTADGGETLLIGDLSGAGCPTIALRDASGNLRPFNAINSAVQGLPSNCFTFFSTLPGGFTPRFGGIVRDRSLVAGARGEWSNGIRYDFSASYGRSEVDFYLLNTINASLGPNQPAGLTFRPGSNIQNEQSFNADFAKSIDTDFTAYPVNLAAGLEYREEEFEVIAGDQASFEVGPLASQGFLIGSNGFPGFNPRQAGTFSRDNYAVYVDSEFSFTENFLMAGAVRFEDFEDFGTTTNWKLTSRLQVTDAFALRGAVSTGFRAPTPGQSNVTQVTTQFIDGELRDTATLSPTSPVAQRFGGRQLQPEESTNISLGLVWAEGPWLATLDAYQIEVDDRIAQSTNFNLTDQDRAELLAAGVRDALSFSTVRFFINDFDTTTQGVDLVVSYATDHFGGETTYSLAANWNETEVDKFTPEIIGEARVQILEDSLPSTKGTFSINHVRDNWTGNLRFGYYGSFYEDHVDSGCVVGPDCLPIYGDSAVIVDAEVGYNFDNGAYVRVGAQNLFDKYPEKNPYGEAVVGAEYPAHTPWGFNGGFYYLRVGYDF</sequence>
<keyword evidence="5 9" id="KW-0798">TonB box</keyword>
<evidence type="ECO:0000256" key="5">
    <source>
        <dbReference type="ARBA" id="ARBA00023077"/>
    </source>
</evidence>
<evidence type="ECO:0000259" key="11">
    <source>
        <dbReference type="Pfam" id="PF00593"/>
    </source>
</evidence>
<evidence type="ECO:0000313" key="14">
    <source>
        <dbReference type="Proteomes" id="UP001431449"/>
    </source>
</evidence>
<feature type="domain" description="TonB-dependent receptor-like beta-barrel" evidence="11">
    <location>
        <begin position="387"/>
        <end position="827"/>
    </location>
</feature>
<dbReference type="SUPFAM" id="SSF56935">
    <property type="entry name" value="Porins"/>
    <property type="match status" value="1"/>
</dbReference>
<evidence type="ECO:0000313" key="13">
    <source>
        <dbReference type="EMBL" id="MCK7594126.1"/>
    </source>
</evidence>
<feature type="domain" description="TonB-dependent receptor plug" evidence="12">
    <location>
        <begin position="70"/>
        <end position="189"/>
    </location>
</feature>
<keyword evidence="3 8" id="KW-1134">Transmembrane beta strand</keyword>
<dbReference type="InterPro" id="IPR036942">
    <property type="entry name" value="Beta-barrel_TonB_sf"/>
</dbReference>
<dbReference type="Pfam" id="PF00593">
    <property type="entry name" value="TonB_dep_Rec_b-barrel"/>
    <property type="match status" value="1"/>
</dbReference>
<evidence type="ECO:0000259" key="12">
    <source>
        <dbReference type="Pfam" id="PF07715"/>
    </source>
</evidence>
<dbReference type="InterPro" id="IPR012910">
    <property type="entry name" value="Plug_dom"/>
</dbReference>
<evidence type="ECO:0000256" key="4">
    <source>
        <dbReference type="ARBA" id="ARBA00022692"/>
    </source>
</evidence>
<evidence type="ECO:0000256" key="2">
    <source>
        <dbReference type="ARBA" id="ARBA00022448"/>
    </source>
</evidence>
<evidence type="ECO:0000256" key="9">
    <source>
        <dbReference type="RuleBase" id="RU003357"/>
    </source>
</evidence>
<evidence type="ECO:0000256" key="3">
    <source>
        <dbReference type="ARBA" id="ARBA00022452"/>
    </source>
</evidence>
<reference evidence="13" key="1">
    <citation type="submission" date="2022-04" db="EMBL/GenBank/DDBJ databases">
        <title>Lysobacter sp. CAU 1642 isolated from sea sand.</title>
        <authorList>
            <person name="Kim W."/>
        </authorList>
    </citation>
    <scope>NUCLEOTIDE SEQUENCE</scope>
    <source>
        <strain evidence="13">CAU 1642</strain>
    </source>
</reference>
<proteinExistence type="inferred from homology"/>
<accession>A0ABT0GHV0</accession>
<dbReference type="EMBL" id="JALNMH010000008">
    <property type="protein sequence ID" value="MCK7594126.1"/>
    <property type="molecule type" value="Genomic_DNA"/>
</dbReference>
<feature type="signal peptide" evidence="10">
    <location>
        <begin position="1"/>
        <end position="36"/>
    </location>
</feature>